<protein>
    <submittedName>
        <fullName evidence="1">SRPBCC family protein</fullName>
    </submittedName>
</protein>
<dbReference type="Proteomes" id="UP001058860">
    <property type="component" value="Chromosome"/>
</dbReference>
<evidence type="ECO:0000313" key="1">
    <source>
        <dbReference type="EMBL" id="UUY03913.1"/>
    </source>
</evidence>
<dbReference type="EMBL" id="CP088295">
    <property type="protein sequence ID" value="UUY03913.1"/>
    <property type="molecule type" value="Genomic_DNA"/>
</dbReference>
<organism evidence="1 2">
    <name type="scientific">Svornostia abyssi</name>
    <dbReference type="NCBI Taxonomy" id="2898438"/>
    <lineage>
        <taxon>Bacteria</taxon>
        <taxon>Bacillati</taxon>
        <taxon>Actinomycetota</taxon>
        <taxon>Thermoleophilia</taxon>
        <taxon>Solirubrobacterales</taxon>
        <taxon>Baekduiaceae</taxon>
        <taxon>Svornostia</taxon>
    </lineage>
</organism>
<proteinExistence type="predicted"/>
<dbReference type="CDD" id="cd07812">
    <property type="entry name" value="SRPBCC"/>
    <property type="match status" value="1"/>
</dbReference>
<dbReference type="Gene3D" id="3.30.530.20">
    <property type="match status" value="1"/>
</dbReference>
<dbReference type="InterPro" id="IPR019587">
    <property type="entry name" value="Polyketide_cyclase/dehydratase"/>
</dbReference>
<dbReference type="Pfam" id="PF10604">
    <property type="entry name" value="Polyketide_cyc2"/>
    <property type="match status" value="1"/>
</dbReference>
<accession>A0ABY5PGY0</accession>
<keyword evidence="2" id="KW-1185">Reference proteome</keyword>
<dbReference type="RefSeq" id="WP_353864413.1">
    <property type="nucleotide sequence ID" value="NZ_CP088295.1"/>
</dbReference>
<gene>
    <name evidence="1" type="ORF">LRS13_25235</name>
</gene>
<evidence type="ECO:0000313" key="2">
    <source>
        <dbReference type="Proteomes" id="UP001058860"/>
    </source>
</evidence>
<reference evidence="2" key="1">
    <citation type="submission" date="2021-11" db="EMBL/GenBank/DDBJ databases">
        <title>Cultivation dependent microbiological survey of springs from the worlds oldest radium mine currently devoted to the extraction of radon-saturated water.</title>
        <authorList>
            <person name="Kapinusova G."/>
            <person name="Smrhova T."/>
            <person name="Strejcek M."/>
            <person name="Suman J."/>
            <person name="Jani K."/>
            <person name="Pajer P."/>
            <person name="Uhlik O."/>
        </authorList>
    </citation>
    <scope>NUCLEOTIDE SEQUENCE [LARGE SCALE GENOMIC DNA]</scope>
    <source>
        <strain evidence="2">J379</strain>
    </source>
</reference>
<dbReference type="InterPro" id="IPR023393">
    <property type="entry name" value="START-like_dom_sf"/>
</dbReference>
<sequence>MQPITVTTVVQRPIDEVYDHLDVLGNHEAFTDHFMVDWELSGPPRGVGAKLHANVKAAGTKQPIDLEVYEAEAPTRIVERTVAAGGKRITRGTYRLEPAGDDATKVSFEIAYEQTPLADKLLAPVIQSLLRKMNQQAMDRLAAQLATPA</sequence>
<dbReference type="SUPFAM" id="SSF55961">
    <property type="entry name" value="Bet v1-like"/>
    <property type="match status" value="1"/>
</dbReference>
<name>A0ABY5PGY0_9ACTN</name>